<dbReference type="PANTHER" id="PTHR43591">
    <property type="entry name" value="METHYLTRANSFERASE"/>
    <property type="match status" value="1"/>
</dbReference>
<comment type="caution">
    <text evidence="5">The sequence shown here is derived from an EMBL/GenBank/DDBJ whole genome shotgun (WGS) entry which is preliminary data.</text>
</comment>
<dbReference type="InterPro" id="IPR004033">
    <property type="entry name" value="UbiE/COQ5_MeTrFase"/>
</dbReference>
<protein>
    <submittedName>
        <fullName evidence="5">Methyltransferase domain-containing protein</fullName>
    </submittedName>
</protein>
<evidence type="ECO:0000256" key="1">
    <source>
        <dbReference type="ARBA" id="ARBA00022603"/>
    </source>
</evidence>
<dbReference type="SUPFAM" id="SSF53335">
    <property type="entry name" value="S-adenosyl-L-methionine-dependent methyltransferases"/>
    <property type="match status" value="1"/>
</dbReference>
<organism evidence="5 6">
    <name type="scientific">Deinococcus arenicola</name>
    <dbReference type="NCBI Taxonomy" id="2994950"/>
    <lineage>
        <taxon>Bacteria</taxon>
        <taxon>Thermotogati</taxon>
        <taxon>Deinococcota</taxon>
        <taxon>Deinococci</taxon>
        <taxon>Deinococcales</taxon>
        <taxon>Deinococcaceae</taxon>
        <taxon>Deinococcus</taxon>
    </lineage>
</organism>
<keyword evidence="2" id="KW-0808">Transferase</keyword>
<evidence type="ECO:0000313" key="6">
    <source>
        <dbReference type="Proteomes" id="UP001276150"/>
    </source>
</evidence>
<dbReference type="InterPro" id="IPR029063">
    <property type="entry name" value="SAM-dependent_MTases_sf"/>
</dbReference>
<keyword evidence="3" id="KW-0949">S-adenosyl-L-methionine</keyword>
<dbReference type="CDD" id="cd02440">
    <property type="entry name" value="AdoMet_MTases"/>
    <property type="match status" value="1"/>
</dbReference>
<name>A0ABU4DLT8_9DEIO</name>
<dbReference type="PANTHER" id="PTHR43591:SF24">
    <property type="entry name" value="2-METHOXY-6-POLYPRENYL-1,4-BENZOQUINOL METHYLASE, MITOCHONDRIAL"/>
    <property type="match status" value="1"/>
</dbReference>
<dbReference type="GO" id="GO:0032259">
    <property type="term" value="P:methylation"/>
    <property type="evidence" value="ECO:0007669"/>
    <property type="project" value="UniProtKB-KW"/>
</dbReference>
<dbReference type="Pfam" id="PF08241">
    <property type="entry name" value="Methyltransf_11"/>
    <property type="match status" value="1"/>
</dbReference>
<dbReference type="Gene3D" id="3.40.50.150">
    <property type="entry name" value="Vaccinia Virus protein VP39"/>
    <property type="match status" value="1"/>
</dbReference>
<proteinExistence type="predicted"/>
<evidence type="ECO:0000256" key="3">
    <source>
        <dbReference type="ARBA" id="ARBA00022691"/>
    </source>
</evidence>
<dbReference type="EMBL" id="JAPMIV010000001">
    <property type="protein sequence ID" value="MDV6373064.1"/>
    <property type="molecule type" value="Genomic_DNA"/>
</dbReference>
<evidence type="ECO:0000313" key="5">
    <source>
        <dbReference type="EMBL" id="MDV6373064.1"/>
    </source>
</evidence>
<gene>
    <name evidence="5" type="ORF">ORD21_00405</name>
</gene>
<evidence type="ECO:0000256" key="2">
    <source>
        <dbReference type="ARBA" id="ARBA00022679"/>
    </source>
</evidence>
<keyword evidence="6" id="KW-1185">Reference proteome</keyword>
<reference evidence="5 6" key="1">
    <citation type="submission" date="2022-11" db="EMBL/GenBank/DDBJ databases">
        <title>Deinococcus ZS9-10, Low Temperature and Draught-tolerating, UV-resistant Bacteria from Continental Antarctica.</title>
        <authorList>
            <person name="Cheng L."/>
        </authorList>
    </citation>
    <scope>NUCLEOTIDE SEQUENCE [LARGE SCALE GENOMIC DNA]</scope>
    <source>
        <strain evidence="5 6">ZS9-10</strain>
    </source>
</reference>
<evidence type="ECO:0000259" key="4">
    <source>
        <dbReference type="Pfam" id="PF08241"/>
    </source>
</evidence>
<dbReference type="Proteomes" id="UP001276150">
    <property type="component" value="Unassembled WGS sequence"/>
</dbReference>
<feature type="domain" description="Methyltransferase type 11" evidence="4">
    <location>
        <begin position="47"/>
        <end position="144"/>
    </location>
</feature>
<dbReference type="GO" id="GO:0008168">
    <property type="term" value="F:methyltransferase activity"/>
    <property type="evidence" value="ECO:0007669"/>
    <property type="project" value="UniProtKB-KW"/>
</dbReference>
<accession>A0ABU4DLT8</accession>
<keyword evidence="1 5" id="KW-0489">Methyltransferase</keyword>
<dbReference type="InterPro" id="IPR013216">
    <property type="entry name" value="Methyltransf_11"/>
</dbReference>
<dbReference type="RefSeq" id="WP_317638363.1">
    <property type="nucleotide sequence ID" value="NZ_JAPMIV010000001.1"/>
</dbReference>
<sequence>MNPDERTAQNVRLFDTLSPYYDRMGFLPLTALHLARRVDARPGEALLDVMCGTGTLALAVADAVGTGGRVMGADLSPGMLAVARDKAAGQPQLSFVEADATALPFEDAEFDGVACASGLFFVPDMAAALREWGRVLRPGGRIMFSSFGKGMMGDLPGRWRAALGGVGFHPGFPPLGRLPSPDAAAELLREAGFEGVTAEIQNLPYLLPTPQDRWNDIQAGMEGVPLASLLPEVRRQLQTDHLAELEILFAGQPLTVPIPVLLAAGVWLG</sequence>
<dbReference type="PROSITE" id="PS51608">
    <property type="entry name" value="SAM_MT_UBIE"/>
    <property type="match status" value="1"/>
</dbReference>